<feature type="site" description="Plays an important role in substrate specificity" evidence="11">
    <location>
        <position position="250"/>
    </location>
</feature>
<dbReference type="Pfam" id="PF00464">
    <property type="entry name" value="SHMT"/>
    <property type="match status" value="1"/>
</dbReference>
<dbReference type="InterPro" id="IPR049943">
    <property type="entry name" value="Ser_HO-MeTrfase-like"/>
</dbReference>
<dbReference type="AlphaFoldDB" id="A0A419R4D3"/>
<comment type="caution">
    <text evidence="14">The sequence shown here is derived from an EMBL/GenBank/DDBJ whole genome shotgun (WGS) entry which is preliminary data.</text>
</comment>
<dbReference type="GO" id="GO:0050413">
    <property type="term" value="F:D-alanine 2-hydroxymethyltransferase activity"/>
    <property type="evidence" value="ECO:0007669"/>
    <property type="project" value="UniProtKB-EC"/>
</dbReference>
<evidence type="ECO:0000256" key="4">
    <source>
        <dbReference type="ARBA" id="ARBA00011738"/>
    </source>
</evidence>
<keyword evidence="7 11" id="KW-0808">Transferase</keyword>
<name>A0A419R4D3_9SPHN</name>
<dbReference type="InterPro" id="IPR001085">
    <property type="entry name" value="Ser_HO-MeTrfase"/>
</dbReference>
<feature type="domain" description="Serine hydroxymethyltransferase-like" evidence="13">
    <location>
        <begin position="31"/>
        <end position="405"/>
    </location>
</feature>
<evidence type="ECO:0000256" key="10">
    <source>
        <dbReference type="ARBA" id="ARBA00057572"/>
    </source>
</evidence>
<dbReference type="CDD" id="cd00378">
    <property type="entry name" value="SHMT"/>
    <property type="match status" value="1"/>
</dbReference>
<comment type="subcellular location">
    <subcellularLocation>
        <location evidence="2 11">Cytoplasm</location>
    </subcellularLocation>
</comment>
<comment type="similarity">
    <text evidence="3 11">Belongs to the SHMT family.</text>
</comment>
<dbReference type="GO" id="GO:0004372">
    <property type="term" value="F:glycine hydroxymethyltransferase activity"/>
    <property type="evidence" value="ECO:0007669"/>
    <property type="project" value="UniProtKB-UniRule"/>
</dbReference>
<dbReference type="HAMAP" id="MF_00051">
    <property type="entry name" value="SHMT"/>
    <property type="match status" value="1"/>
</dbReference>
<evidence type="ECO:0000256" key="5">
    <source>
        <dbReference type="ARBA" id="ARBA00022490"/>
    </source>
</evidence>
<evidence type="ECO:0000256" key="11">
    <source>
        <dbReference type="HAMAP-Rule" id="MF_00051"/>
    </source>
</evidence>
<evidence type="ECO:0000256" key="2">
    <source>
        <dbReference type="ARBA" id="ARBA00004496"/>
    </source>
</evidence>
<dbReference type="InterPro" id="IPR039429">
    <property type="entry name" value="SHMT-like_dom"/>
</dbReference>
<dbReference type="SUPFAM" id="SSF53383">
    <property type="entry name" value="PLP-dependent transferases"/>
    <property type="match status" value="1"/>
</dbReference>
<evidence type="ECO:0000313" key="15">
    <source>
        <dbReference type="Proteomes" id="UP000284322"/>
    </source>
</evidence>
<dbReference type="RefSeq" id="WP_120107218.1">
    <property type="nucleotide sequence ID" value="NZ_RAHJ01000012.1"/>
</dbReference>
<comment type="caution">
    <text evidence="11">Lacks conserved residue(s) required for the propagation of feature annotation.</text>
</comment>
<dbReference type="InterPro" id="IPR019798">
    <property type="entry name" value="Ser_HO-MeTrfase_PLP_BS"/>
</dbReference>
<dbReference type="EMBL" id="RAHJ01000012">
    <property type="protein sequence ID" value="RJX69597.1"/>
    <property type="molecule type" value="Genomic_DNA"/>
</dbReference>
<dbReference type="InterPro" id="IPR015421">
    <property type="entry name" value="PyrdxlP-dep_Trfase_major"/>
</dbReference>
<dbReference type="PANTHER" id="PTHR11680">
    <property type="entry name" value="SERINE HYDROXYMETHYLTRANSFERASE"/>
    <property type="match status" value="1"/>
</dbReference>
<feature type="binding site" evidence="11">
    <location>
        <begin position="146"/>
        <end position="148"/>
    </location>
    <ligand>
        <name>(6S)-5,6,7,8-tetrahydrofolate</name>
        <dbReference type="ChEBI" id="CHEBI:57453"/>
    </ligand>
</feature>
<evidence type="ECO:0000256" key="1">
    <source>
        <dbReference type="ARBA" id="ARBA00001933"/>
    </source>
</evidence>
<dbReference type="Gene3D" id="3.90.1150.10">
    <property type="entry name" value="Aspartate Aminotransferase, domain 1"/>
    <property type="match status" value="1"/>
</dbReference>
<proteinExistence type="inferred from homology"/>
<feature type="modified residue" description="N6-(pyridoxal phosphate)lysine" evidence="11 12">
    <location>
        <position position="251"/>
    </location>
</feature>
<dbReference type="GO" id="GO:0032259">
    <property type="term" value="P:methylation"/>
    <property type="evidence" value="ECO:0007669"/>
    <property type="project" value="UniProtKB-KW"/>
</dbReference>
<dbReference type="NCBIfam" id="NF000586">
    <property type="entry name" value="PRK00011.1"/>
    <property type="match status" value="1"/>
</dbReference>
<keyword evidence="14" id="KW-0489">Methyltransferase</keyword>
<comment type="subunit">
    <text evidence="4 11">Homodimer.</text>
</comment>
<comment type="catalytic activity">
    <reaction evidence="9">
        <text>(6R)-5,10-methylene-5,6,7,8-tetrahydrofolate + D-alanine + H2O = 2-methylserine + (6S)-5,6,7,8-tetrahydrofolate</text>
        <dbReference type="Rhea" id="RHEA:10064"/>
        <dbReference type="ChEBI" id="CHEBI:15377"/>
        <dbReference type="ChEBI" id="CHEBI:15636"/>
        <dbReference type="ChEBI" id="CHEBI:57416"/>
        <dbReference type="ChEBI" id="CHEBI:57453"/>
        <dbReference type="ChEBI" id="CHEBI:58275"/>
        <dbReference type="EC" id="2.1.2.7"/>
    </reaction>
</comment>
<comment type="pathway">
    <text evidence="11">Amino-acid biosynthesis; glycine biosynthesis; glycine from L-serine: step 1/1.</text>
</comment>
<dbReference type="GO" id="GO:0008168">
    <property type="term" value="F:methyltransferase activity"/>
    <property type="evidence" value="ECO:0007669"/>
    <property type="project" value="UniProtKB-KW"/>
</dbReference>
<evidence type="ECO:0000256" key="9">
    <source>
        <dbReference type="ARBA" id="ARBA00051216"/>
    </source>
</evidence>
<organism evidence="14 15">
    <name type="scientific">Tsuneonella suprasediminis</name>
    <dbReference type="NCBI Taxonomy" id="2306996"/>
    <lineage>
        <taxon>Bacteria</taxon>
        <taxon>Pseudomonadati</taxon>
        <taxon>Pseudomonadota</taxon>
        <taxon>Alphaproteobacteria</taxon>
        <taxon>Sphingomonadales</taxon>
        <taxon>Erythrobacteraceae</taxon>
        <taxon>Tsuneonella</taxon>
    </lineage>
</organism>
<protein>
    <recommendedName>
        <fullName evidence="11">Serine hydroxymethyltransferase</fullName>
        <shortName evidence="11">SHMT</shortName>
        <shortName evidence="11">Serine methylase</shortName>
        <ecNumber evidence="11">2.1.2.1</ecNumber>
    </recommendedName>
</protein>
<dbReference type="EC" id="2.1.2.1" evidence="11"/>
<sequence>MTPQSPALLLAPSSGIASRLGGEVVPDDIAIADPDLFAIVEDERQRQQDCIELIASENFASRAVRMAQGSIFTNKYAEGYPGRRYYGGCGPSDAVEQLAIDRLRQLFGANWANVQPHSGASANLAVSFALLKPGDTILGLDLACGGHLTHGAKVTISGRWFNAASYKVRQDDERIDLDDLARVARETRPRLIIAGGSAYPRRIDFAAIRAIADDVGAWLMADVAHYAGLIVAGLYPNPVPHAHVVTSTTHKTLRGPRGGVILSNDLELGRKIDKAVFPGTQGGPLMQVIAAKAVAFGEAGNAAFEDYARRVRDNARTLGDVLADGGLRLVTGGTDCHLQLVDLRPFGIDGQSAADLLESAGLTINKNTIPFDTQPPSAPSGIRLGSPAGTTRGLGEAEYKLIGLMILTLLDAARNGRTPDSAVIDKARQQVRDLTAAFPLEP</sequence>
<dbReference type="GO" id="GO:0035999">
    <property type="term" value="P:tetrahydrofolate interconversion"/>
    <property type="evidence" value="ECO:0007669"/>
    <property type="project" value="UniProtKB-UniRule"/>
</dbReference>
<dbReference type="OrthoDB" id="9803846at2"/>
<keyword evidence="8 11" id="KW-0663">Pyridoxal phosphate</keyword>
<keyword evidence="6 11" id="KW-0554">One-carbon metabolism</keyword>
<dbReference type="GO" id="GO:0030170">
    <property type="term" value="F:pyridoxal phosphate binding"/>
    <property type="evidence" value="ECO:0007669"/>
    <property type="project" value="UniProtKB-UniRule"/>
</dbReference>
<dbReference type="GO" id="GO:0005829">
    <property type="term" value="C:cytosol"/>
    <property type="evidence" value="ECO:0007669"/>
    <property type="project" value="TreeGrafter"/>
</dbReference>
<comment type="cofactor">
    <cofactor evidence="1 11 12">
        <name>pyridoxal 5'-phosphate</name>
        <dbReference type="ChEBI" id="CHEBI:597326"/>
    </cofactor>
</comment>
<dbReference type="FunFam" id="3.40.640.10:FF:000001">
    <property type="entry name" value="Serine hydroxymethyltransferase"/>
    <property type="match status" value="1"/>
</dbReference>
<dbReference type="Gene3D" id="3.40.640.10">
    <property type="entry name" value="Type I PLP-dependent aspartate aminotransferase-like (Major domain)"/>
    <property type="match status" value="1"/>
</dbReference>
<evidence type="ECO:0000256" key="6">
    <source>
        <dbReference type="ARBA" id="ARBA00022563"/>
    </source>
</evidence>
<dbReference type="PANTHER" id="PTHR11680:SF35">
    <property type="entry name" value="SERINE HYDROXYMETHYLTRANSFERASE 1"/>
    <property type="match status" value="1"/>
</dbReference>
<dbReference type="InterPro" id="IPR015424">
    <property type="entry name" value="PyrdxlP-dep_Trfase"/>
</dbReference>
<evidence type="ECO:0000256" key="3">
    <source>
        <dbReference type="ARBA" id="ARBA00006376"/>
    </source>
</evidence>
<dbReference type="UniPathway" id="UPA00193"/>
<evidence type="ECO:0000256" key="12">
    <source>
        <dbReference type="PIRSR" id="PIRSR000412-50"/>
    </source>
</evidence>
<feature type="binding site" evidence="11">
    <location>
        <position position="142"/>
    </location>
    <ligand>
        <name>(6S)-5,6,7,8-tetrahydrofolate</name>
        <dbReference type="ChEBI" id="CHEBI:57453"/>
    </ligand>
</feature>
<comment type="function">
    <text evidence="10">Catalyzes the reversible interconversion of alpha-methyl-L-serine to D-alanine with tetrahydrofolate (THF) serving as the one-carbon carrier. Cannot use alpha-methyl-D-serine, L-serine, D-serine or L-alanine.</text>
</comment>
<dbReference type="UniPathway" id="UPA00288">
    <property type="reaction ID" value="UER01023"/>
</dbReference>
<evidence type="ECO:0000256" key="7">
    <source>
        <dbReference type="ARBA" id="ARBA00022679"/>
    </source>
</evidence>
<comment type="pathway">
    <text evidence="11">One-carbon metabolism; tetrahydrofolate interconversion.</text>
</comment>
<evidence type="ECO:0000259" key="13">
    <source>
        <dbReference type="Pfam" id="PF00464"/>
    </source>
</evidence>
<dbReference type="Proteomes" id="UP000284322">
    <property type="component" value="Unassembled WGS sequence"/>
</dbReference>
<comment type="function">
    <text evidence="11">Catalyzes the reversible interconversion of serine and glycine with tetrahydrofolate (THF) serving as the one-carbon carrier. This reaction serves as the major source of one-carbon groups required for the biosynthesis of purines, thymidylate, methionine, and other important biomolecules. Also exhibits THF-independent aldolase activity toward beta-hydroxyamino acids, producing glycine and aldehydes, via a retro-aldol mechanism.</text>
</comment>
<comment type="catalytic activity">
    <reaction evidence="11">
        <text>(6R)-5,10-methylene-5,6,7,8-tetrahydrofolate + glycine + H2O = (6S)-5,6,7,8-tetrahydrofolate + L-serine</text>
        <dbReference type="Rhea" id="RHEA:15481"/>
        <dbReference type="ChEBI" id="CHEBI:15377"/>
        <dbReference type="ChEBI" id="CHEBI:15636"/>
        <dbReference type="ChEBI" id="CHEBI:33384"/>
        <dbReference type="ChEBI" id="CHEBI:57305"/>
        <dbReference type="ChEBI" id="CHEBI:57453"/>
        <dbReference type="EC" id="2.1.2.1"/>
    </reaction>
</comment>
<evidence type="ECO:0000256" key="8">
    <source>
        <dbReference type="ARBA" id="ARBA00022898"/>
    </source>
</evidence>
<evidence type="ECO:0000313" key="14">
    <source>
        <dbReference type="EMBL" id="RJX69597.1"/>
    </source>
</evidence>
<dbReference type="InterPro" id="IPR015422">
    <property type="entry name" value="PyrdxlP-dep_Trfase_small"/>
</dbReference>
<reference evidence="14 15" key="1">
    <citation type="submission" date="2018-09" db="EMBL/GenBank/DDBJ databases">
        <title>Altererythrobacter sp.Ery1 and Ery12, the genome sequencing of novel strains in genus Alterythrobacter.</title>
        <authorList>
            <person name="Cheng H."/>
            <person name="Wu Y.-H."/>
            <person name="Fang C."/>
            <person name="Xu X.-W."/>
        </authorList>
    </citation>
    <scope>NUCLEOTIDE SEQUENCE [LARGE SCALE GENOMIC DNA]</scope>
    <source>
        <strain evidence="14 15">Ery12</strain>
    </source>
</reference>
<accession>A0A419R4D3</accession>
<dbReference type="PIRSF" id="PIRSF000412">
    <property type="entry name" value="SHMT"/>
    <property type="match status" value="1"/>
</dbReference>
<keyword evidence="15" id="KW-1185">Reference proteome</keyword>
<dbReference type="PROSITE" id="PS00096">
    <property type="entry name" value="SHMT"/>
    <property type="match status" value="1"/>
</dbReference>
<keyword evidence="11" id="KW-0028">Amino-acid biosynthesis</keyword>
<dbReference type="GO" id="GO:0019264">
    <property type="term" value="P:glycine biosynthetic process from serine"/>
    <property type="evidence" value="ECO:0007669"/>
    <property type="project" value="UniProtKB-UniRule"/>
</dbReference>
<gene>
    <name evidence="11" type="primary">glyA</name>
    <name evidence="14" type="ORF">D6858_03445</name>
</gene>
<keyword evidence="5 11" id="KW-0963">Cytoplasm</keyword>